<gene>
    <name evidence="2" type="ORF">SPAPADRAFT_149038</name>
</gene>
<sequence length="507" mass="58119">MNEQIIQPIISQYYHSNDGHGHSFIYGPINDLDSIAGSLHPIVENPRTFKPPKPKENTRPRINKLTTPQENSTRLFKHPITDIGEYSIDELKQLFLNHLHMIEPTNKLSSFSANLKNEIEYQMFNYFVNNLSSQLDVFFEVKVYSEIVSQMALYDDSGILLQSVFCLSSLMLHRMMPDKIDASLPIKYYHHSIKTIKSYLDMFNHDMGVCSKCLLATTLLSVYEFYFTSIEDIYTGNAASILASIIQSDNSRNKSSPLLDSVFLATCFWSVFTLGFIQSLKNVRVNIYSVDLFWKALDSEYFTVFDKYMVLTEASEPKTTLSKTETVWWFRKTILICSQISDFKGEVNVPTQQDVEQNQSFKKWIELKDILVDFENKAPDGLFPVIYHSNSDSGAFPTIFFKDELSTLIGINRALAKLLLFESLLVKTNIQAREVRDELSKFPPGYEKKLAKDLIGIIKCYDSNSTIWPLNLHVLGYVQAYLADEEQAINEMSPLITKLSKVCNLNI</sequence>
<dbReference type="HOGENOM" id="CLU_032656_0_0_1"/>
<dbReference type="eggNOG" id="ENOG502RQR0">
    <property type="taxonomic scope" value="Eukaryota"/>
</dbReference>
<dbReference type="Proteomes" id="UP000000709">
    <property type="component" value="Unassembled WGS sequence"/>
</dbReference>
<dbReference type="PANTHER" id="PTHR37534">
    <property type="entry name" value="TRANSCRIPTIONAL ACTIVATOR PROTEIN UGA3"/>
    <property type="match status" value="1"/>
</dbReference>
<dbReference type="OMA" id="HYYETTI"/>
<dbReference type="PANTHER" id="PTHR37534:SF2">
    <property type="entry name" value="N-ACETYLTRANSFERASE DOMAIN-CONTAINING PROTEIN"/>
    <property type="match status" value="1"/>
</dbReference>
<keyword evidence="1" id="KW-0539">Nucleus</keyword>
<dbReference type="STRING" id="619300.G3AI10"/>
<dbReference type="GO" id="GO:0005634">
    <property type="term" value="C:nucleus"/>
    <property type="evidence" value="ECO:0007669"/>
    <property type="project" value="TreeGrafter"/>
</dbReference>
<organism evidence="3">
    <name type="scientific">Spathaspora passalidarum (strain NRRL Y-27907 / 11-Y1)</name>
    <dbReference type="NCBI Taxonomy" id="619300"/>
    <lineage>
        <taxon>Eukaryota</taxon>
        <taxon>Fungi</taxon>
        <taxon>Dikarya</taxon>
        <taxon>Ascomycota</taxon>
        <taxon>Saccharomycotina</taxon>
        <taxon>Pichiomycetes</taxon>
        <taxon>Debaryomycetaceae</taxon>
        <taxon>Spathaspora</taxon>
    </lineage>
</organism>
<reference evidence="2 3" key="1">
    <citation type="journal article" date="2011" name="Proc. Natl. Acad. Sci. U.S.A.">
        <title>Comparative genomics of xylose-fermenting fungi for enhanced biofuel production.</title>
        <authorList>
            <person name="Wohlbach D.J."/>
            <person name="Kuo A."/>
            <person name="Sato T.K."/>
            <person name="Potts K.M."/>
            <person name="Salamov A.A."/>
            <person name="LaButti K.M."/>
            <person name="Sun H."/>
            <person name="Clum A."/>
            <person name="Pangilinan J.L."/>
            <person name="Lindquist E.A."/>
            <person name="Lucas S."/>
            <person name="Lapidus A."/>
            <person name="Jin M."/>
            <person name="Gunawan C."/>
            <person name="Balan V."/>
            <person name="Dale B.E."/>
            <person name="Jeffries T.W."/>
            <person name="Zinkel R."/>
            <person name="Barry K.W."/>
            <person name="Grigoriev I.V."/>
            <person name="Gasch A.P."/>
        </authorList>
    </citation>
    <scope>NUCLEOTIDE SEQUENCE [LARGE SCALE GENOMIC DNA]</scope>
    <source>
        <strain evidence="3">NRRL Y-27907 / 11-Y1</strain>
    </source>
</reference>
<proteinExistence type="predicted"/>
<dbReference type="KEGG" id="spaa:SPAPADRAFT_149038"/>
<protein>
    <recommendedName>
        <fullName evidence="4">Transcription factor domain-containing protein</fullName>
    </recommendedName>
</protein>
<dbReference type="GO" id="GO:0000976">
    <property type="term" value="F:transcription cis-regulatory region binding"/>
    <property type="evidence" value="ECO:0007669"/>
    <property type="project" value="TreeGrafter"/>
</dbReference>
<name>G3AI10_SPAPN</name>
<accession>G3AI10</accession>
<dbReference type="GO" id="GO:0045944">
    <property type="term" value="P:positive regulation of transcription by RNA polymerase II"/>
    <property type="evidence" value="ECO:0007669"/>
    <property type="project" value="TreeGrafter"/>
</dbReference>
<dbReference type="AlphaFoldDB" id="G3AI10"/>
<dbReference type="RefSeq" id="XP_007373907.1">
    <property type="nucleotide sequence ID" value="XM_007373845.1"/>
</dbReference>
<evidence type="ECO:0000313" key="2">
    <source>
        <dbReference type="EMBL" id="EGW34323.1"/>
    </source>
</evidence>
<dbReference type="GO" id="GO:0003700">
    <property type="term" value="F:DNA-binding transcription factor activity"/>
    <property type="evidence" value="ECO:0007669"/>
    <property type="project" value="TreeGrafter"/>
</dbReference>
<evidence type="ECO:0000256" key="1">
    <source>
        <dbReference type="ARBA" id="ARBA00023242"/>
    </source>
</evidence>
<evidence type="ECO:0008006" key="4">
    <source>
        <dbReference type="Google" id="ProtNLM"/>
    </source>
</evidence>
<dbReference type="InParanoid" id="G3AI10"/>
<evidence type="ECO:0000313" key="3">
    <source>
        <dbReference type="Proteomes" id="UP000000709"/>
    </source>
</evidence>
<dbReference type="GeneID" id="18870809"/>
<dbReference type="EMBL" id="GL996500">
    <property type="protein sequence ID" value="EGW34323.1"/>
    <property type="molecule type" value="Genomic_DNA"/>
</dbReference>
<keyword evidence="3" id="KW-1185">Reference proteome</keyword>